<keyword evidence="2" id="KW-0805">Transcription regulation</keyword>
<dbReference type="InterPro" id="IPR005119">
    <property type="entry name" value="LysR_subst-bd"/>
</dbReference>
<dbReference type="PROSITE" id="PS50931">
    <property type="entry name" value="HTH_LYSR"/>
    <property type="match status" value="1"/>
</dbReference>
<dbReference type="Gene3D" id="3.40.190.290">
    <property type="match status" value="1"/>
</dbReference>
<keyword evidence="5" id="KW-0472">Membrane</keyword>
<dbReference type="CDD" id="cd05466">
    <property type="entry name" value="PBP2_LTTR_substrate"/>
    <property type="match status" value="1"/>
</dbReference>
<dbReference type="GO" id="GO:0000976">
    <property type="term" value="F:transcription cis-regulatory region binding"/>
    <property type="evidence" value="ECO:0007669"/>
    <property type="project" value="TreeGrafter"/>
</dbReference>
<dbReference type="InterPro" id="IPR036390">
    <property type="entry name" value="WH_DNA-bd_sf"/>
</dbReference>
<keyword evidence="8" id="KW-1185">Reference proteome</keyword>
<dbReference type="PANTHER" id="PTHR30126:SF98">
    <property type="entry name" value="HTH-TYPE TRANSCRIPTIONAL ACTIVATOR BAUR"/>
    <property type="match status" value="1"/>
</dbReference>
<dbReference type="GO" id="GO:0003700">
    <property type="term" value="F:DNA-binding transcription factor activity"/>
    <property type="evidence" value="ECO:0007669"/>
    <property type="project" value="InterPro"/>
</dbReference>
<keyword evidence="3" id="KW-0238">DNA-binding</keyword>
<name>A0A480AN58_9BURK</name>
<gene>
    <name evidence="7" type="ORF">AQPW35_21150</name>
</gene>
<dbReference type="Gene3D" id="1.10.10.10">
    <property type="entry name" value="Winged helix-like DNA-binding domain superfamily/Winged helix DNA-binding domain"/>
    <property type="match status" value="1"/>
</dbReference>
<dbReference type="SUPFAM" id="SSF53850">
    <property type="entry name" value="Periplasmic binding protein-like II"/>
    <property type="match status" value="1"/>
</dbReference>
<dbReference type="Proteomes" id="UP000301751">
    <property type="component" value="Unassembled WGS sequence"/>
</dbReference>
<dbReference type="PANTHER" id="PTHR30126">
    <property type="entry name" value="HTH-TYPE TRANSCRIPTIONAL REGULATOR"/>
    <property type="match status" value="1"/>
</dbReference>
<keyword evidence="5" id="KW-0812">Transmembrane</keyword>
<evidence type="ECO:0000256" key="2">
    <source>
        <dbReference type="ARBA" id="ARBA00023015"/>
    </source>
</evidence>
<reference evidence="8" key="1">
    <citation type="submission" date="2019-03" db="EMBL/GenBank/DDBJ databases">
        <title>Aquabacterium pictum sp.nov., the first bacteriochlorophyll a-containing freshwater bacterium in the genus Aquabacterium of the class Betaproteobacteria.</title>
        <authorList>
            <person name="Hirose S."/>
            <person name="Tank M."/>
            <person name="Hara E."/>
            <person name="Tamaki H."/>
            <person name="Takaichi S."/>
            <person name="Haruta S."/>
            <person name="Hanada S."/>
        </authorList>
    </citation>
    <scope>NUCLEOTIDE SEQUENCE [LARGE SCALE GENOMIC DNA]</scope>
    <source>
        <strain evidence="8">W35</strain>
    </source>
</reference>
<dbReference type="InterPro" id="IPR000847">
    <property type="entry name" value="LysR_HTH_N"/>
</dbReference>
<dbReference type="Pfam" id="PF00126">
    <property type="entry name" value="HTH_1"/>
    <property type="match status" value="1"/>
</dbReference>
<accession>A0A480AN58</accession>
<protein>
    <submittedName>
        <fullName evidence="7">LysR family transcriptional regulator</fullName>
    </submittedName>
</protein>
<evidence type="ECO:0000313" key="8">
    <source>
        <dbReference type="Proteomes" id="UP000301751"/>
    </source>
</evidence>
<dbReference type="InterPro" id="IPR036388">
    <property type="entry name" value="WH-like_DNA-bd_sf"/>
</dbReference>
<comment type="caution">
    <text evidence="7">The sequence shown here is derived from an EMBL/GenBank/DDBJ whole genome shotgun (WGS) entry which is preliminary data.</text>
</comment>
<keyword evidence="4" id="KW-0804">Transcription</keyword>
<evidence type="ECO:0000256" key="1">
    <source>
        <dbReference type="ARBA" id="ARBA00009437"/>
    </source>
</evidence>
<evidence type="ECO:0000259" key="6">
    <source>
        <dbReference type="PROSITE" id="PS50931"/>
    </source>
</evidence>
<evidence type="ECO:0000256" key="4">
    <source>
        <dbReference type="ARBA" id="ARBA00023163"/>
    </source>
</evidence>
<dbReference type="RefSeq" id="WP_162520761.1">
    <property type="nucleotide sequence ID" value="NZ_BJCL01000004.1"/>
</dbReference>
<comment type="similarity">
    <text evidence="1">Belongs to the LysR transcriptional regulatory family.</text>
</comment>
<dbReference type="AlphaFoldDB" id="A0A480AN58"/>
<feature type="domain" description="HTH lysR-type" evidence="6">
    <location>
        <begin position="14"/>
        <end position="70"/>
    </location>
</feature>
<dbReference type="Pfam" id="PF03466">
    <property type="entry name" value="LysR_substrate"/>
    <property type="match status" value="1"/>
</dbReference>
<evidence type="ECO:0000256" key="5">
    <source>
        <dbReference type="SAM" id="Phobius"/>
    </source>
</evidence>
<evidence type="ECO:0000313" key="7">
    <source>
        <dbReference type="EMBL" id="GCL63034.1"/>
    </source>
</evidence>
<feature type="transmembrane region" description="Helical" evidence="5">
    <location>
        <begin position="20"/>
        <end position="39"/>
    </location>
</feature>
<dbReference type="SUPFAM" id="SSF46785">
    <property type="entry name" value="Winged helix' DNA-binding domain"/>
    <property type="match status" value="1"/>
</dbReference>
<organism evidence="7 8">
    <name type="scientific">Pseudaquabacterium pictum</name>
    <dbReference type="NCBI Taxonomy" id="2315236"/>
    <lineage>
        <taxon>Bacteria</taxon>
        <taxon>Pseudomonadati</taxon>
        <taxon>Pseudomonadota</taxon>
        <taxon>Betaproteobacteria</taxon>
        <taxon>Burkholderiales</taxon>
        <taxon>Sphaerotilaceae</taxon>
        <taxon>Pseudaquabacterium</taxon>
    </lineage>
</organism>
<dbReference type="EMBL" id="BJCL01000004">
    <property type="protein sequence ID" value="GCL63034.1"/>
    <property type="molecule type" value="Genomic_DNA"/>
</dbReference>
<evidence type="ECO:0000256" key="3">
    <source>
        <dbReference type="ARBA" id="ARBA00023125"/>
    </source>
</evidence>
<sequence length="323" mass="33943">MFADGALPALGEADWRLVQVFVAVVAAGGFSAAAAALRVDLSTVSKQMAALEARLGLRLAERGRGGFRLTADGRQLHALALPLLAAMRSFDSGVAALGQAPPPLLRLGVVDALMSLTTLAGNNLLADMLAGCSHAMPGLQLRISALRPLQIERDILAGQLDAGVIGARAAAPGLQQLPLYSEPNSLWVAPGHPWHDDAAAARSLQALAQLPFVADPYGDDVPEPLRSAWRQARPSAQADSLEGVALLVLTGCHAGVLPDHLVAQSQALRSLRRVWPDGLSFQQDIVLTCRAGKVDAVVRQLLRQLPGHRPAVRHAAGRPTRSG</sequence>
<keyword evidence="5" id="KW-1133">Transmembrane helix</keyword>
<proteinExistence type="inferred from homology"/>